<feature type="region of interest" description="Disordered" evidence="1">
    <location>
        <begin position="128"/>
        <end position="153"/>
    </location>
</feature>
<feature type="compositionally biased region" description="Polar residues" evidence="1">
    <location>
        <begin position="128"/>
        <end position="141"/>
    </location>
</feature>
<organism evidence="2 3">
    <name type="scientific">Colocasia esculenta</name>
    <name type="common">Wild taro</name>
    <name type="synonym">Arum esculentum</name>
    <dbReference type="NCBI Taxonomy" id="4460"/>
    <lineage>
        <taxon>Eukaryota</taxon>
        <taxon>Viridiplantae</taxon>
        <taxon>Streptophyta</taxon>
        <taxon>Embryophyta</taxon>
        <taxon>Tracheophyta</taxon>
        <taxon>Spermatophyta</taxon>
        <taxon>Magnoliopsida</taxon>
        <taxon>Liliopsida</taxon>
        <taxon>Araceae</taxon>
        <taxon>Aroideae</taxon>
        <taxon>Colocasieae</taxon>
        <taxon>Colocasia</taxon>
    </lineage>
</organism>
<evidence type="ECO:0000256" key="1">
    <source>
        <dbReference type="SAM" id="MobiDB-lite"/>
    </source>
</evidence>
<name>A0A843VIF6_COLES</name>
<evidence type="ECO:0000313" key="2">
    <source>
        <dbReference type="EMBL" id="MQL92143.1"/>
    </source>
</evidence>
<comment type="caution">
    <text evidence="2">The sequence shown here is derived from an EMBL/GenBank/DDBJ whole genome shotgun (WGS) entry which is preliminary data.</text>
</comment>
<dbReference type="Proteomes" id="UP000652761">
    <property type="component" value="Unassembled WGS sequence"/>
</dbReference>
<dbReference type="EMBL" id="NMUH01001416">
    <property type="protein sequence ID" value="MQL92143.1"/>
    <property type="molecule type" value="Genomic_DNA"/>
</dbReference>
<reference evidence="2" key="1">
    <citation type="submission" date="2017-07" db="EMBL/GenBank/DDBJ databases">
        <title>Taro Niue Genome Assembly and Annotation.</title>
        <authorList>
            <person name="Atibalentja N."/>
            <person name="Keating K."/>
            <person name="Fields C.J."/>
        </authorList>
    </citation>
    <scope>NUCLEOTIDE SEQUENCE</scope>
    <source>
        <strain evidence="2">Niue_2</strain>
        <tissue evidence="2">Leaf</tissue>
    </source>
</reference>
<feature type="compositionally biased region" description="Low complexity" evidence="1">
    <location>
        <begin position="142"/>
        <end position="153"/>
    </location>
</feature>
<dbReference type="AlphaFoldDB" id="A0A843VIF6"/>
<accession>A0A843VIF6</accession>
<protein>
    <submittedName>
        <fullName evidence="2">Uncharacterized protein</fullName>
    </submittedName>
</protein>
<proteinExistence type="predicted"/>
<evidence type="ECO:0000313" key="3">
    <source>
        <dbReference type="Proteomes" id="UP000652761"/>
    </source>
</evidence>
<sequence>MAADYWLAATILDVGVHISGRLHEGLPGLHNCPEIPAHLHHSLGHATHVAVPNGNDPQKTTELFSFGRPEEEKLKSHHHPQLNSVNQRVNVVNRRPLHRQRESGGVRERLRDPVTGRKRTVYSTITQPVNEQPQQSSVVTAQQQRPQAQYQLM</sequence>
<keyword evidence="3" id="KW-1185">Reference proteome</keyword>
<gene>
    <name evidence="2" type="ORF">Taro_024769</name>
</gene>